<dbReference type="InterPro" id="IPR015943">
    <property type="entry name" value="WD40/YVTN_repeat-like_dom_sf"/>
</dbReference>
<reference evidence="2" key="1">
    <citation type="journal article" date="2019" name="Int. J. Syst. Evol. Microbiol.">
        <title>The Global Catalogue of Microorganisms (GCM) 10K type strain sequencing project: providing services to taxonomists for standard genome sequencing and annotation.</title>
        <authorList>
            <consortium name="The Broad Institute Genomics Platform"/>
            <consortium name="The Broad Institute Genome Sequencing Center for Infectious Disease"/>
            <person name="Wu L."/>
            <person name="Ma J."/>
        </authorList>
    </citation>
    <scope>NUCLEOTIDE SEQUENCE [LARGE SCALE GENOMIC DNA]</scope>
    <source>
        <strain evidence="2">CCUG 54522</strain>
    </source>
</reference>
<keyword evidence="2" id="KW-1185">Reference proteome</keyword>
<dbReference type="PANTHER" id="PTHR47199">
    <property type="entry name" value="PHOTOSYSTEM II STABILITY/ASSEMBLY FACTOR HCF136, CHLOROPLASTIC"/>
    <property type="match status" value="1"/>
</dbReference>
<dbReference type="RefSeq" id="WP_379149892.1">
    <property type="nucleotide sequence ID" value="NZ_JBHSRJ010000001.1"/>
</dbReference>
<dbReference type="Proteomes" id="UP001596135">
    <property type="component" value="Unassembled WGS sequence"/>
</dbReference>
<gene>
    <name evidence="1" type="ORF">ACFPYL_02230</name>
</gene>
<dbReference type="CDD" id="cd15482">
    <property type="entry name" value="Sialidase_non-viral"/>
    <property type="match status" value="1"/>
</dbReference>
<name>A0ABW1LEY7_9ACTN</name>
<protein>
    <submittedName>
        <fullName evidence="1">WD40/YVTN/BNR-like repeat-containing protein</fullName>
    </submittedName>
</protein>
<organism evidence="1 2">
    <name type="scientific">Nocardioides hankookensis</name>
    <dbReference type="NCBI Taxonomy" id="443157"/>
    <lineage>
        <taxon>Bacteria</taxon>
        <taxon>Bacillati</taxon>
        <taxon>Actinomycetota</taxon>
        <taxon>Actinomycetes</taxon>
        <taxon>Propionibacteriales</taxon>
        <taxon>Nocardioidaceae</taxon>
        <taxon>Nocardioides</taxon>
    </lineage>
</organism>
<evidence type="ECO:0000313" key="1">
    <source>
        <dbReference type="EMBL" id="MFC6041871.1"/>
    </source>
</evidence>
<dbReference type="Gene3D" id="2.130.10.10">
    <property type="entry name" value="YVTN repeat-like/Quinoprotein amine dehydrogenase"/>
    <property type="match status" value="2"/>
</dbReference>
<evidence type="ECO:0000313" key="2">
    <source>
        <dbReference type="Proteomes" id="UP001596135"/>
    </source>
</evidence>
<comment type="caution">
    <text evidence="1">The sequence shown here is derived from an EMBL/GenBank/DDBJ whole genome shotgun (WGS) entry which is preliminary data.</text>
</comment>
<sequence>MRRLGNLVLSSLLGGALLVGGGIVGGSAQAAGHPGGHGHRHGWTWKQTVIDADQGFRGLDAVDRRTAWVTGGSATEGAPGRVFRTADGGRTWQDVSPPHTEGLLFRDVEARSAREAVILAIGPGDASRIYRTTDGGASWATAFVNDDPAAFYDCLAFYPGGRHGLALSDPVDGKFRILSTDDAGRSWQVLPDDGMPAAPTEAGFAASGDCLVTVGRTAYFGSGGGASRVFRSDDLGHTWTATDSTIPAGDAAGVFALAFRTPRDGVAVGGDFADPTDGVDAVAVTRDGRTWRSGGDLQHLAEDAAYLPTRGHPLLVTGESGEVRGTSLSLDGGHSWRHLSTDGYHALDCTADGSCWAAGANGRVARLELGRN</sequence>
<dbReference type="SUPFAM" id="SSF110296">
    <property type="entry name" value="Oligoxyloglucan reducing end-specific cellobiohydrolase"/>
    <property type="match status" value="1"/>
</dbReference>
<dbReference type="EMBL" id="JBHSRJ010000001">
    <property type="protein sequence ID" value="MFC6041871.1"/>
    <property type="molecule type" value="Genomic_DNA"/>
</dbReference>
<accession>A0ABW1LEY7</accession>
<dbReference type="PANTHER" id="PTHR47199:SF2">
    <property type="entry name" value="PHOTOSYSTEM II STABILITY_ASSEMBLY FACTOR HCF136, CHLOROPLASTIC"/>
    <property type="match status" value="1"/>
</dbReference>
<proteinExistence type="predicted"/>